<protein>
    <submittedName>
        <fullName evidence="1">5504_t:CDS:1</fullName>
    </submittedName>
</protein>
<name>A0A9N9C5M2_9GLOM</name>
<comment type="caution">
    <text evidence="1">The sequence shown here is derived from an EMBL/GenBank/DDBJ whole genome shotgun (WGS) entry which is preliminary data.</text>
</comment>
<organism evidence="1 2">
    <name type="scientific">Paraglomus occultum</name>
    <dbReference type="NCBI Taxonomy" id="144539"/>
    <lineage>
        <taxon>Eukaryota</taxon>
        <taxon>Fungi</taxon>
        <taxon>Fungi incertae sedis</taxon>
        <taxon>Mucoromycota</taxon>
        <taxon>Glomeromycotina</taxon>
        <taxon>Glomeromycetes</taxon>
        <taxon>Paraglomerales</taxon>
        <taxon>Paraglomeraceae</taxon>
        <taxon>Paraglomus</taxon>
    </lineage>
</organism>
<evidence type="ECO:0000313" key="2">
    <source>
        <dbReference type="Proteomes" id="UP000789572"/>
    </source>
</evidence>
<dbReference type="AlphaFoldDB" id="A0A9N9C5M2"/>
<proteinExistence type="predicted"/>
<dbReference type="OrthoDB" id="2314504at2759"/>
<reference evidence="1" key="1">
    <citation type="submission" date="2021-06" db="EMBL/GenBank/DDBJ databases">
        <authorList>
            <person name="Kallberg Y."/>
            <person name="Tangrot J."/>
            <person name="Rosling A."/>
        </authorList>
    </citation>
    <scope>NUCLEOTIDE SEQUENCE</scope>
    <source>
        <strain evidence="1">IA702</strain>
    </source>
</reference>
<dbReference type="Proteomes" id="UP000789572">
    <property type="component" value="Unassembled WGS sequence"/>
</dbReference>
<gene>
    <name evidence="1" type="ORF">POCULU_LOCUS6926</name>
</gene>
<dbReference type="EMBL" id="CAJVPJ010001408">
    <property type="protein sequence ID" value="CAG8590037.1"/>
    <property type="molecule type" value="Genomic_DNA"/>
</dbReference>
<keyword evidence="2" id="KW-1185">Reference proteome</keyword>
<accession>A0A9N9C5M2</accession>
<feature type="non-terminal residue" evidence="1">
    <location>
        <position position="202"/>
    </location>
</feature>
<sequence>RRDWHLYDFIPDSEKAFSRSTFAFGQKNLEALKVSFHPASRHNVIPDTKVTIPEEYILSNINHDLLASPTINVENFTEISDNNNHVKTFVDKLHDVAKNSRLVVGRNSDHPLSNHEGAPAEPEFTININLKKIALIGVEDKHLQKKNLYKASLFGEAQIAGEILASGHENILEVYEGYMPDQEMFAFRVISTFYQTTISTLY</sequence>
<evidence type="ECO:0000313" key="1">
    <source>
        <dbReference type="EMBL" id="CAG8590037.1"/>
    </source>
</evidence>